<gene>
    <name evidence="2" type="ORF">HYPSUDRAFT_431989</name>
</gene>
<dbReference type="GO" id="GO:0016787">
    <property type="term" value="F:hydrolase activity"/>
    <property type="evidence" value="ECO:0007669"/>
    <property type="project" value="UniProtKB-KW"/>
</dbReference>
<accession>A0A0D2P1K6</accession>
<evidence type="ECO:0000256" key="1">
    <source>
        <dbReference type="SAM" id="SignalP"/>
    </source>
</evidence>
<organism evidence="2 3">
    <name type="scientific">Hypholoma sublateritium (strain FD-334 SS-4)</name>
    <dbReference type="NCBI Taxonomy" id="945553"/>
    <lineage>
        <taxon>Eukaryota</taxon>
        <taxon>Fungi</taxon>
        <taxon>Dikarya</taxon>
        <taxon>Basidiomycota</taxon>
        <taxon>Agaricomycotina</taxon>
        <taxon>Agaricomycetes</taxon>
        <taxon>Agaricomycetidae</taxon>
        <taxon>Agaricales</taxon>
        <taxon>Agaricineae</taxon>
        <taxon>Strophariaceae</taxon>
        <taxon>Hypholoma</taxon>
    </lineage>
</organism>
<keyword evidence="1" id="KW-0732">Signal</keyword>
<keyword evidence="2" id="KW-0378">Hydrolase</keyword>
<evidence type="ECO:0000313" key="2">
    <source>
        <dbReference type="EMBL" id="KJA14515.1"/>
    </source>
</evidence>
<dbReference type="AlphaFoldDB" id="A0A0D2P1K6"/>
<dbReference type="STRING" id="945553.A0A0D2P1K6"/>
<evidence type="ECO:0000313" key="3">
    <source>
        <dbReference type="Proteomes" id="UP000054270"/>
    </source>
</evidence>
<dbReference type="Proteomes" id="UP000054270">
    <property type="component" value="Unassembled WGS sequence"/>
</dbReference>
<reference evidence="3" key="1">
    <citation type="submission" date="2014-04" db="EMBL/GenBank/DDBJ databases">
        <title>Evolutionary Origins and Diversification of the Mycorrhizal Mutualists.</title>
        <authorList>
            <consortium name="DOE Joint Genome Institute"/>
            <consortium name="Mycorrhizal Genomics Consortium"/>
            <person name="Kohler A."/>
            <person name="Kuo A."/>
            <person name="Nagy L.G."/>
            <person name="Floudas D."/>
            <person name="Copeland A."/>
            <person name="Barry K.W."/>
            <person name="Cichocki N."/>
            <person name="Veneault-Fourrey C."/>
            <person name="LaButti K."/>
            <person name="Lindquist E.A."/>
            <person name="Lipzen A."/>
            <person name="Lundell T."/>
            <person name="Morin E."/>
            <person name="Murat C."/>
            <person name="Riley R."/>
            <person name="Ohm R."/>
            <person name="Sun H."/>
            <person name="Tunlid A."/>
            <person name="Henrissat B."/>
            <person name="Grigoriev I.V."/>
            <person name="Hibbett D.S."/>
            <person name="Martin F."/>
        </authorList>
    </citation>
    <scope>NUCLEOTIDE SEQUENCE [LARGE SCALE GENOMIC DNA]</scope>
    <source>
        <strain evidence="3">FD-334 SS-4</strain>
    </source>
</reference>
<dbReference type="EMBL" id="KN817676">
    <property type="protein sequence ID" value="KJA14515.1"/>
    <property type="molecule type" value="Genomic_DNA"/>
</dbReference>
<sequence>MHISLLSSSILLAIPLASAQLNLWARASKKIYFGTATDNPELIDAPYFKQLKNIQDFGQLTPFRLIIAY</sequence>
<feature type="chain" id="PRO_5002265660" evidence="1">
    <location>
        <begin position="20"/>
        <end position="69"/>
    </location>
</feature>
<dbReference type="OrthoDB" id="3055998at2759"/>
<protein>
    <submittedName>
        <fullName evidence="2">Glycoside hydrolase family 10 protein</fullName>
    </submittedName>
</protein>
<feature type="signal peptide" evidence="1">
    <location>
        <begin position="1"/>
        <end position="19"/>
    </location>
</feature>
<name>A0A0D2P1K6_HYPSF</name>
<keyword evidence="3" id="KW-1185">Reference proteome</keyword>
<proteinExistence type="predicted"/>